<feature type="domain" description="Increased DNA methylation 1 C-terminal" evidence="1">
    <location>
        <begin position="21"/>
        <end position="62"/>
    </location>
</feature>
<dbReference type="InterPro" id="IPR056511">
    <property type="entry name" value="IDM1_C"/>
</dbReference>
<reference evidence="2" key="1">
    <citation type="submission" date="2015-12" db="EMBL/GenBank/DDBJ databases">
        <title>Gene expression during late stages of embryo sac development: a critical building block for successful pollen-pistil interactions.</title>
        <authorList>
            <person name="Liu Y."/>
            <person name="Joly V."/>
            <person name="Sabar M."/>
            <person name="Matton D.P."/>
        </authorList>
    </citation>
    <scope>NUCLEOTIDE SEQUENCE</scope>
</reference>
<dbReference type="Pfam" id="PF23209">
    <property type="entry name" value="IDM1_C"/>
    <property type="match status" value="1"/>
</dbReference>
<dbReference type="EMBL" id="GEDG01022262">
    <property type="protein sequence ID" value="JAP17644.1"/>
    <property type="molecule type" value="Transcribed_RNA"/>
</dbReference>
<protein>
    <submittedName>
        <fullName evidence="2">Putative ovule protein</fullName>
    </submittedName>
</protein>
<accession>A0A0V0HB07</accession>
<evidence type="ECO:0000259" key="1">
    <source>
        <dbReference type="Pfam" id="PF23209"/>
    </source>
</evidence>
<name>A0A0V0HB07_SOLCH</name>
<organism evidence="2">
    <name type="scientific">Solanum chacoense</name>
    <name type="common">Chaco potato</name>
    <dbReference type="NCBI Taxonomy" id="4108"/>
    <lineage>
        <taxon>Eukaryota</taxon>
        <taxon>Viridiplantae</taxon>
        <taxon>Streptophyta</taxon>
        <taxon>Embryophyta</taxon>
        <taxon>Tracheophyta</taxon>
        <taxon>Spermatophyta</taxon>
        <taxon>Magnoliopsida</taxon>
        <taxon>eudicotyledons</taxon>
        <taxon>Gunneridae</taxon>
        <taxon>Pentapetalae</taxon>
        <taxon>asterids</taxon>
        <taxon>lamiids</taxon>
        <taxon>Solanales</taxon>
        <taxon>Solanaceae</taxon>
        <taxon>Solanoideae</taxon>
        <taxon>Solaneae</taxon>
        <taxon>Solanum</taxon>
    </lineage>
</organism>
<dbReference type="AlphaFoldDB" id="A0A0V0HB07"/>
<evidence type="ECO:0000313" key="2">
    <source>
        <dbReference type="EMBL" id="JAP17644.1"/>
    </source>
</evidence>
<sequence>MILKVIEQNFYINYLLLLSFQRAYGEKVAEIPLVATQFQHRRLGMCRILFNELEKVCISSSVQFCGVEVYQRNKRGPRVYSFSCREVYDSLAADSRFLGYVFRLVTMVSDPNEGLLKYIL</sequence>
<proteinExistence type="predicted"/>